<reference evidence="1 2" key="1">
    <citation type="submission" date="2021-06" db="EMBL/GenBank/DDBJ databases">
        <title>Bacillus sp. RD4P76, an endophyte from a halophyte.</title>
        <authorList>
            <person name="Sun J.-Q."/>
        </authorList>
    </citation>
    <scope>NUCLEOTIDE SEQUENCE [LARGE SCALE GENOMIC DNA]</scope>
    <source>
        <strain evidence="1 2">JCM 17098</strain>
    </source>
</reference>
<dbReference type="RefSeq" id="WP_176371439.1">
    <property type="nucleotide sequence ID" value="NZ_JAHQCR010000030.1"/>
</dbReference>
<dbReference type="InterPro" id="IPR025547">
    <property type="entry name" value="YtzH"/>
</dbReference>
<dbReference type="EMBL" id="JAHQCR010000030">
    <property type="protein sequence ID" value="MBU9721072.1"/>
    <property type="molecule type" value="Genomic_DNA"/>
</dbReference>
<dbReference type="Proteomes" id="UP000790580">
    <property type="component" value="Unassembled WGS sequence"/>
</dbReference>
<comment type="caution">
    <text evidence="1">The sequence shown here is derived from an EMBL/GenBank/DDBJ whole genome shotgun (WGS) entry which is preliminary data.</text>
</comment>
<keyword evidence="2" id="KW-1185">Reference proteome</keyword>
<protein>
    <submittedName>
        <fullName evidence="1">YtzH-like family protein</fullName>
    </submittedName>
</protein>
<gene>
    <name evidence="1" type="ORF">KS407_06390</name>
</gene>
<evidence type="ECO:0000313" key="1">
    <source>
        <dbReference type="EMBL" id="MBU9721072.1"/>
    </source>
</evidence>
<name>A0ABS6JS56_9BACI</name>
<dbReference type="Pfam" id="PF14165">
    <property type="entry name" value="YtzH"/>
    <property type="match status" value="1"/>
</dbReference>
<proteinExistence type="predicted"/>
<accession>A0ABS6JS56</accession>
<organism evidence="1 2">
    <name type="scientific">Evansella alkalicola</name>
    <dbReference type="NCBI Taxonomy" id="745819"/>
    <lineage>
        <taxon>Bacteria</taxon>
        <taxon>Bacillati</taxon>
        <taxon>Bacillota</taxon>
        <taxon>Bacilli</taxon>
        <taxon>Bacillales</taxon>
        <taxon>Bacillaceae</taxon>
        <taxon>Evansella</taxon>
    </lineage>
</organism>
<sequence>MNYHHQLELLVDILENQTDENYGTHDEYEQVERLVNSLLQNNAVPQDIKSALMDVGQFASQHDHEGQRGNFSKQELNQYVQKIQSIENGYNTQM</sequence>
<evidence type="ECO:0000313" key="2">
    <source>
        <dbReference type="Proteomes" id="UP000790580"/>
    </source>
</evidence>